<reference evidence="3 4" key="1">
    <citation type="submission" date="2017-11" db="EMBL/GenBank/DDBJ databases">
        <title>Revising the taxonomy of the Acinetobacter lwoffii group: the description of Acinetobacter pseudolwoffii sp. nov. and emended description of Acinetobacter lwoffii.</title>
        <authorList>
            <person name="Nemec A."/>
            <person name="Radolfova-Krizova L."/>
        </authorList>
    </citation>
    <scope>NUCLEOTIDE SEQUENCE [LARGE SCALE GENOMIC DNA]</scope>
    <source>
        <strain evidence="3 4">ANC 5044</strain>
    </source>
</reference>
<dbReference type="InterPro" id="IPR027417">
    <property type="entry name" value="P-loop_NTPase"/>
</dbReference>
<dbReference type="GeneID" id="97175630"/>
<feature type="domain" description="Helicase ATP-binding" evidence="1">
    <location>
        <begin position="19"/>
        <end position="184"/>
    </location>
</feature>
<feature type="domain" description="Helicase C-terminal" evidence="2">
    <location>
        <begin position="210"/>
        <end position="367"/>
    </location>
</feature>
<dbReference type="InterPro" id="IPR014001">
    <property type="entry name" value="Helicase_ATP-bd"/>
</dbReference>
<dbReference type="SMART" id="SM00487">
    <property type="entry name" value="DEXDc"/>
    <property type="match status" value="1"/>
</dbReference>
<gene>
    <name evidence="3" type="ORF">CWI32_04755</name>
</gene>
<dbReference type="SUPFAM" id="SSF52540">
    <property type="entry name" value="P-loop containing nucleoside triphosphate hydrolases"/>
    <property type="match status" value="1"/>
</dbReference>
<dbReference type="Gene3D" id="3.40.50.300">
    <property type="entry name" value="P-loop containing nucleotide triphosphate hydrolases"/>
    <property type="match status" value="2"/>
</dbReference>
<dbReference type="EMBL" id="PHRG01000002">
    <property type="protein sequence ID" value="PJO75695.1"/>
    <property type="molecule type" value="Genomic_DNA"/>
</dbReference>
<evidence type="ECO:0000313" key="4">
    <source>
        <dbReference type="Proteomes" id="UP000243446"/>
    </source>
</evidence>
<evidence type="ECO:0000259" key="2">
    <source>
        <dbReference type="PROSITE" id="PS51194"/>
    </source>
</evidence>
<protein>
    <submittedName>
        <fullName evidence="3">Uncharacterized protein</fullName>
    </submittedName>
</protein>
<dbReference type="InterPro" id="IPR006935">
    <property type="entry name" value="Helicase/UvrB_N"/>
</dbReference>
<dbReference type="PROSITE" id="PS51192">
    <property type="entry name" value="HELICASE_ATP_BIND_1"/>
    <property type="match status" value="1"/>
</dbReference>
<organism evidence="3 4">
    <name type="scientific">Acinetobacter pseudolwoffii</name>
    <dbReference type="NCBI Taxonomy" id="2053287"/>
    <lineage>
        <taxon>Bacteria</taxon>
        <taxon>Pseudomonadati</taxon>
        <taxon>Pseudomonadota</taxon>
        <taxon>Gammaproteobacteria</taxon>
        <taxon>Moraxellales</taxon>
        <taxon>Moraxellaceae</taxon>
        <taxon>Acinetobacter</taxon>
    </lineage>
</organism>
<dbReference type="GO" id="GO:0005524">
    <property type="term" value="F:ATP binding"/>
    <property type="evidence" value="ECO:0007669"/>
    <property type="project" value="InterPro"/>
</dbReference>
<dbReference type="AlphaFoldDB" id="A0A2H9YSU9"/>
<dbReference type="GO" id="GO:0016787">
    <property type="term" value="F:hydrolase activity"/>
    <property type="evidence" value="ECO:0007669"/>
    <property type="project" value="InterPro"/>
</dbReference>
<proteinExistence type="predicted"/>
<dbReference type="InterPro" id="IPR001650">
    <property type="entry name" value="Helicase_C-like"/>
</dbReference>
<comment type="caution">
    <text evidence="3">The sequence shown here is derived from an EMBL/GenBank/DDBJ whole genome shotgun (WGS) entry which is preliminary data.</text>
</comment>
<dbReference type="GO" id="GO:0003677">
    <property type="term" value="F:DNA binding"/>
    <property type="evidence" value="ECO:0007669"/>
    <property type="project" value="InterPro"/>
</dbReference>
<dbReference type="RefSeq" id="WP_100534776.1">
    <property type="nucleotide sequence ID" value="NZ_CBDBYO010000014.1"/>
</dbReference>
<dbReference type="Pfam" id="PF00271">
    <property type="entry name" value="Helicase_C"/>
    <property type="match status" value="1"/>
</dbReference>
<accession>A0A2H9YSU9</accession>
<sequence length="815" mass="94737">MPKLKEFYLKQGQYLADSDVFVQKNALTMLQAGTGVGKTTVVTEKFSKDYDYVLIVMPSVLKVTELKEAYKKQFSGTEYHFFYDKHVPSETTFRKGRKYVVICTYEKLEKVRECLPKGYQDKTLLVVDECHKLYSAGSYRYEALNSLLYSILKKKFPTIVFLTATFTEHCWKTLDIPLDHTYTVYSENSLSRNVEVVLLKKGDQYSFVHLVMDRINTVKKEGKRGKILIRLNNRKKCEMIAKLFESMFKLKVLVVHSKNKHEDAVKEMFHRQEIPKDIDVVLSTSIMDEAINLNNLQEEIDSVFVLGKDAHPEELVQFLGRLRNATVPCFIVLHTNMAVDTTVAPEKLHDIYLKKNMQFLEKINTVSDLLISVYDDYQLVGDDDEECEKHSYASLYRKVNTLNETFEYFSGSKIFAVINGAVKKNIASISSAYYRMDKACSYQNFSYFKFRIQELLPTCNVTLREDHSLKTDKSILSFLGAAKKSNEQQKQDSIDTAMEIFLSVEPEIEDCKTEQEVKESRNIRMSNRIDEDTIYEDDEYAIYEDDEGPEEPFAESHTSQDLPDRETESKILLKNYSVFILREQEEDDFYVQRLVAKYVVPYPEVTAELVSTIAILSTYISNLEDIYQILKRNESEKVIMLAKAYADNIVVRYFVNRFYRYSSDRYFGAHRLRPDEAVTWITDAFTAVQKKTHIPMKTFLDQKLVSGMKLDMRTKQMVIDPSKAANFFVRFFAVKDRNAKKPDLRYLEFHGIVFGNYQYLTTAKKQAKYKNVSPQFQIGQRVFDSMTGECVSDTPSLLVRSRLIIEEEEFFDDVA</sequence>
<dbReference type="Pfam" id="PF04851">
    <property type="entry name" value="ResIII"/>
    <property type="match status" value="1"/>
</dbReference>
<evidence type="ECO:0000259" key="1">
    <source>
        <dbReference type="PROSITE" id="PS51192"/>
    </source>
</evidence>
<evidence type="ECO:0000313" key="3">
    <source>
        <dbReference type="EMBL" id="PJO75695.1"/>
    </source>
</evidence>
<dbReference type="PROSITE" id="PS51194">
    <property type="entry name" value="HELICASE_CTER"/>
    <property type="match status" value="1"/>
</dbReference>
<dbReference type="Proteomes" id="UP000243446">
    <property type="component" value="Unassembled WGS sequence"/>
</dbReference>
<name>A0A2H9YSU9_9GAMM</name>